<comment type="caution">
    <text evidence="4">The sequence shown here is derived from an EMBL/GenBank/DDBJ whole genome shotgun (WGS) entry which is preliminary data.</text>
</comment>
<feature type="domain" description="Reverse transcriptase" evidence="3">
    <location>
        <begin position="1"/>
        <end position="271"/>
    </location>
</feature>
<dbReference type="PANTHER" id="PTHR34047">
    <property type="entry name" value="NUCLEAR INTRON MATURASE 1, MITOCHONDRIAL-RELATED"/>
    <property type="match status" value="1"/>
</dbReference>
<sequence length="454" mass="54233">MTEYFSEETLSILYEKKYKDSKSKGLDKINCLNFNKGNELAIIHRKVIDSSYEFTPYLEVLKLKGRFKLPRLISVPTLRDRVTLLALKEYLHNKFPESVNRKLPNHYIKDLKHFLNASNSKENIHYIKLDIKNFYDRINRTILINILKEKKVDNTLIELIKKTISTPTIPASTKKNNYNGFLTNKGIPQGLAISNILAQIYLHEFDKDIKKRNFFYQRYVDDIIILNQGEITKYRNNNIEKSLNKLDLELNEEKTERNSLKKEFNFLSYSIGIKSISIAENNIEKFIKRIAGKFTWFRNNLNNPSLRPNWIKTEERLVEIFIEELNDSITGIISKDKNYGWLFYFSEMTDISLLFKLDKIIQSFFLSEKYFKTIPKNLKKLVRTYYVISYDKNKNYISNYDNYNSIKRKRDFLTFRGKLNPDIHYEDEEIKKMFEKYQNKQLQNVEKDIGYNYF</sequence>
<dbReference type="GO" id="GO:0003964">
    <property type="term" value="F:RNA-directed DNA polymerase activity"/>
    <property type="evidence" value="ECO:0007669"/>
    <property type="project" value="UniProtKB-KW"/>
</dbReference>
<dbReference type="InterPro" id="IPR043128">
    <property type="entry name" value="Rev_trsase/Diguanyl_cyclase"/>
</dbReference>
<keyword evidence="4" id="KW-0808">Transferase</keyword>
<dbReference type="InterPro" id="IPR051083">
    <property type="entry name" value="GrpII_Intron_Splice-Mob/Def"/>
</dbReference>
<evidence type="ECO:0000259" key="3">
    <source>
        <dbReference type="PROSITE" id="PS50878"/>
    </source>
</evidence>
<dbReference type="Proteomes" id="UP000295390">
    <property type="component" value="Unassembled WGS sequence"/>
</dbReference>
<keyword evidence="4" id="KW-0695">RNA-directed DNA polymerase</keyword>
<dbReference type="InterPro" id="IPR043502">
    <property type="entry name" value="DNA/RNA_pol_sf"/>
</dbReference>
<dbReference type="EMBL" id="SNYH01000006">
    <property type="protein sequence ID" value="TDQ22667.1"/>
    <property type="molecule type" value="Genomic_DNA"/>
</dbReference>
<comment type="similarity">
    <text evidence="1">Belongs to the bacterial reverse transcriptase family.</text>
</comment>
<keyword evidence="2" id="KW-0175">Coiled coil</keyword>
<protein>
    <submittedName>
        <fullName evidence="4">Reverse transcriptase (RNA-dependent DNA polymerase)</fullName>
    </submittedName>
</protein>
<reference evidence="4 5" key="1">
    <citation type="submission" date="2019-03" db="EMBL/GenBank/DDBJ databases">
        <title>Genomic Encyclopedia of Type Strains, Phase III (KMG-III): the genomes of soil and plant-associated and newly described type strains.</title>
        <authorList>
            <person name="Whitman W."/>
        </authorList>
    </citation>
    <scope>NUCLEOTIDE SEQUENCE [LARGE SCALE GENOMIC DNA]</scope>
    <source>
        <strain evidence="4 5">CECT 8283</strain>
    </source>
</reference>
<dbReference type="AlphaFoldDB" id="A0A4R6TCK6"/>
<evidence type="ECO:0000313" key="5">
    <source>
        <dbReference type="Proteomes" id="UP000295390"/>
    </source>
</evidence>
<dbReference type="Gene3D" id="3.30.70.270">
    <property type="match status" value="1"/>
</dbReference>
<feature type="coiled-coil region" evidence="2">
    <location>
        <begin position="236"/>
        <end position="263"/>
    </location>
</feature>
<dbReference type="PROSITE" id="PS50878">
    <property type="entry name" value="RT_POL"/>
    <property type="match status" value="1"/>
</dbReference>
<dbReference type="SUPFAM" id="SSF56672">
    <property type="entry name" value="DNA/RNA polymerases"/>
    <property type="match status" value="1"/>
</dbReference>
<dbReference type="OrthoDB" id="9780724at2"/>
<keyword evidence="5" id="KW-1185">Reference proteome</keyword>
<keyword evidence="4" id="KW-0548">Nucleotidyltransferase</keyword>
<dbReference type="Pfam" id="PF00078">
    <property type="entry name" value="RVT_1"/>
    <property type="match status" value="1"/>
</dbReference>
<evidence type="ECO:0000256" key="2">
    <source>
        <dbReference type="SAM" id="Coils"/>
    </source>
</evidence>
<evidence type="ECO:0000313" key="4">
    <source>
        <dbReference type="EMBL" id="TDQ22667.1"/>
    </source>
</evidence>
<proteinExistence type="inferred from homology"/>
<name>A0A4R6TCK6_9FLAO</name>
<accession>A0A4R6TCK6</accession>
<dbReference type="PANTHER" id="PTHR34047:SF8">
    <property type="entry name" value="PROTEIN YKFC"/>
    <property type="match status" value="1"/>
</dbReference>
<organism evidence="4 5">
    <name type="scientific">Tenacibaculum caenipelagi</name>
    <dbReference type="NCBI Taxonomy" id="1325435"/>
    <lineage>
        <taxon>Bacteria</taxon>
        <taxon>Pseudomonadati</taxon>
        <taxon>Bacteroidota</taxon>
        <taxon>Flavobacteriia</taxon>
        <taxon>Flavobacteriales</taxon>
        <taxon>Flavobacteriaceae</taxon>
        <taxon>Tenacibaculum</taxon>
    </lineage>
</organism>
<dbReference type="RefSeq" id="WP_133537571.1">
    <property type="nucleotide sequence ID" value="NZ_SNYH01000006.1"/>
</dbReference>
<evidence type="ECO:0000256" key="1">
    <source>
        <dbReference type="ARBA" id="ARBA00034120"/>
    </source>
</evidence>
<dbReference type="CDD" id="cd01651">
    <property type="entry name" value="RT_G2_intron"/>
    <property type="match status" value="1"/>
</dbReference>
<dbReference type="InterPro" id="IPR000477">
    <property type="entry name" value="RT_dom"/>
</dbReference>
<gene>
    <name evidence="4" type="ORF">DFQ07_2684</name>
</gene>